<evidence type="ECO:0000313" key="3">
    <source>
        <dbReference type="EMBL" id="MCR8635370.1"/>
    </source>
</evidence>
<comment type="caution">
    <text evidence="3">The sequence shown here is derived from an EMBL/GenBank/DDBJ whole genome shotgun (WGS) entry which is preliminary data.</text>
</comment>
<keyword evidence="4" id="KW-1185">Reference proteome</keyword>
<accession>A0ABT1YTQ6</accession>
<feature type="domain" description="Lon proteolytic" evidence="2">
    <location>
        <begin position="171"/>
        <end position="234"/>
    </location>
</feature>
<reference evidence="3 4" key="1">
    <citation type="submission" date="2022-08" db="EMBL/GenBank/DDBJ databases">
        <title>Paenibacillus endoradicis sp. nov., Paenibacillus radicibacter sp. nov and Paenibacillus pararadicis sp. nov., three cold-adapted plant growth-promoting bacteria isolated from root of Larix gmelinii in Great Khingan.</title>
        <authorList>
            <person name="Xue H."/>
        </authorList>
    </citation>
    <scope>NUCLEOTIDE SEQUENCE [LARGE SCALE GENOMIC DNA]</scope>
    <source>
        <strain evidence="3 4">N5-1-1-5</strain>
    </source>
</reference>
<dbReference type="InterPro" id="IPR008269">
    <property type="entry name" value="Lon_proteolytic"/>
</dbReference>
<proteinExistence type="predicted"/>
<feature type="transmembrane region" description="Helical" evidence="1">
    <location>
        <begin position="12"/>
        <end position="33"/>
    </location>
</feature>
<dbReference type="EMBL" id="JANQBD010000027">
    <property type="protein sequence ID" value="MCR8635370.1"/>
    <property type="molecule type" value="Genomic_DNA"/>
</dbReference>
<dbReference type="SUPFAM" id="SSF54211">
    <property type="entry name" value="Ribosomal protein S5 domain 2-like"/>
    <property type="match status" value="1"/>
</dbReference>
<keyword evidence="1" id="KW-1133">Transmembrane helix</keyword>
<dbReference type="RefSeq" id="WP_258216918.1">
    <property type="nucleotide sequence ID" value="NZ_JANQBD010000027.1"/>
</dbReference>
<keyword evidence="1" id="KW-0812">Transmembrane</keyword>
<gene>
    <name evidence="3" type="ORF">NV381_29625</name>
</gene>
<dbReference type="InterPro" id="IPR020568">
    <property type="entry name" value="Ribosomal_Su5_D2-typ_SF"/>
</dbReference>
<sequence length="257" mass="29211">MKAVVTVKKEWVLGIFLLIIPFLSSFILTLPVYNNFITSGDLVHVNKLGIKGNVYFAFVRSGYTKNLYEKYSLMWTYSNNIEFHPVDGSEIEEQEEELDYEADLRDNTIRSAVNVASKNAAGVNGQEIATMDKMKEIIKKSQKYYGDSFGLMVAIGLTEEWNKEDFSRNGRFKLAGTGTINQKMQVGPVGGIRYKVISAERKKMQYFFVPSSDWKSDENGLSNVEEALQVVKERNMKIQIVPVATLDEAVQFLRSLR</sequence>
<keyword evidence="1" id="KW-0472">Membrane</keyword>
<evidence type="ECO:0000259" key="2">
    <source>
        <dbReference type="Pfam" id="PF05362"/>
    </source>
</evidence>
<protein>
    <recommendedName>
        <fullName evidence="2">Lon proteolytic domain-containing protein</fullName>
    </recommendedName>
</protein>
<dbReference type="Gene3D" id="3.30.230.10">
    <property type="match status" value="1"/>
</dbReference>
<evidence type="ECO:0000256" key="1">
    <source>
        <dbReference type="SAM" id="Phobius"/>
    </source>
</evidence>
<dbReference type="Proteomes" id="UP001300012">
    <property type="component" value="Unassembled WGS sequence"/>
</dbReference>
<evidence type="ECO:0000313" key="4">
    <source>
        <dbReference type="Proteomes" id="UP001300012"/>
    </source>
</evidence>
<dbReference type="InterPro" id="IPR014721">
    <property type="entry name" value="Ribsml_uS5_D2-typ_fold_subgr"/>
</dbReference>
<organism evidence="3 4">
    <name type="scientific">Paenibacillus radicis</name>
    <name type="common">ex Xue et al. 2023</name>
    <dbReference type="NCBI Taxonomy" id="2972489"/>
    <lineage>
        <taxon>Bacteria</taxon>
        <taxon>Bacillati</taxon>
        <taxon>Bacillota</taxon>
        <taxon>Bacilli</taxon>
        <taxon>Bacillales</taxon>
        <taxon>Paenibacillaceae</taxon>
        <taxon>Paenibacillus</taxon>
    </lineage>
</organism>
<dbReference type="Pfam" id="PF05362">
    <property type="entry name" value="Lon_C"/>
    <property type="match status" value="1"/>
</dbReference>
<name>A0ABT1YTQ6_9BACL</name>